<reference evidence="5" key="1">
    <citation type="journal article" date="2014" name="Int. J. Syst. Evol. Microbiol.">
        <title>Complete genome sequence of Corynebacterium casei LMG S-19264T (=DSM 44701T), isolated from a smear-ripened cheese.</title>
        <authorList>
            <consortium name="US DOE Joint Genome Institute (JGI-PGF)"/>
            <person name="Walter F."/>
            <person name="Albersmeier A."/>
            <person name="Kalinowski J."/>
            <person name="Ruckert C."/>
        </authorList>
    </citation>
    <scope>NUCLEOTIDE SEQUENCE</scope>
    <source>
        <strain evidence="5">JCM 12289</strain>
    </source>
</reference>
<keyword evidence="3" id="KW-1133">Transmembrane helix</keyword>
<dbReference type="InterPro" id="IPR006626">
    <property type="entry name" value="PbH1"/>
</dbReference>
<evidence type="ECO:0000313" key="5">
    <source>
        <dbReference type="EMBL" id="GAA0469221.1"/>
    </source>
</evidence>
<evidence type="ECO:0000259" key="4">
    <source>
        <dbReference type="Pfam" id="PF13229"/>
    </source>
</evidence>
<feature type="compositionally biased region" description="Low complexity" evidence="2">
    <location>
        <begin position="295"/>
        <end position="307"/>
    </location>
</feature>
<dbReference type="Gene3D" id="2.160.20.10">
    <property type="entry name" value="Single-stranded right-handed beta-helix, Pectin lyase-like"/>
    <property type="match status" value="1"/>
</dbReference>
<evidence type="ECO:0000313" key="7">
    <source>
        <dbReference type="Proteomes" id="UP000830542"/>
    </source>
</evidence>
<dbReference type="EMBL" id="CP095005">
    <property type="protein sequence ID" value="UOO96466.1"/>
    <property type="molecule type" value="Genomic_DNA"/>
</dbReference>
<evidence type="ECO:0000256" key="1">
    <source>
        <dbReference type="ARBA" id="ARBA00022729"/>
    </source>
</evidence>
<dbReference type="SUPFAM" id="SSF51126">
    <property type="entry name" value="Pectin lyase-like"/>
    <property type="match status" value="1"/>
</dbReference>
<protein>
    <submittedName>
        <fullName evidence="6">PGF-CTERM sorting domain-containing protein</fullName>
    </submittedName>
</protein>
<sequence>MTAGRTVGVCVVVFALLAAGVAGTASAQSAPTPIDSCRTIADDGEYVLTADIANSSQSTCVQILSSDVTFDGGGHMIGGANANNSVGVKVNNSLTSLSNVTVRNVSTTGWTTGVQYLDVANGSIEDVTASGNDRHGIRLRAASDARVENVTAIDNGRWSLYTVGNTTVTGSGFATGSTDNASFTASDVALTGVGSPPGGLDNRSTVGQRLGAVATSGNSSLRLGIGYDEANVTRANVTENSLRMWRFEGNWSQPDGVNFVNIEQDRVVAEAGNIDNASVLAPVGDVETPTPTPTPTATATETAANTTSSSNGPGFGVGLALVAVLASAFVLLRRNQ</sequence>
<dbReference type="EMBL" id="BAAADN010000043">
    <property type="protein sequence ID" value="GAA0469221.1"/>
    <property type="molecule type" value="Genomic_DNA"/>
</dbReference>
<gene>
    <name evidence="5" type="ORF">GCM10008985_27860</name>
    <name evidence="6" type="ORF">MUK72_07110</name>
</gene>
<dbReference type="SMART" id="SM00710">
    <property type="entry name" value="PbH1"/>
    <property type="match status" value="3"/>
</dbReference>
<evidence type="ECO:0000256" key="3">
    <source>
        <dbReference type="SAM" id="Phobius"/>
    </source>
</evidence>
<accession>A0AAV3SK13</accession>
<evidence type="ECO:0000256" key="2">
    <source>
        <dbReference type="SAM" id="MobiDB-lite"/>
    </source>
</evidence>
<proteinExistence type="predicted"/>
<dbReference type="InterPro" id="IPR011050">
    <property type="entry name" value="Pectin_lyase_fold/virulence"/>
</dbReference>
<dbReference type="KEGG" id="hdo:MUK72_07110"/>
<dbReference type="InterPro" id="IPR012334">
    <property type="entry name" value="Pectin_lyas_fold"/>
</dbReference>
<dbReference type="Pfam" id="PF13229">
    <property type="entry name" value="Beta_helix"/>
    <property type="match status" value="1"/>
</dbReference>
<evidence type="ECO:0000313" key="6">
    <source>
        <dbReference type="EMBL" id="UOO96466.1"/>
    </source>
</evidence>
<keyword evidence="3" id="KW-0472">Membrane</keyword>
<name>A0AAV3SK13_HALDO</name>
<reference evidence="6" key="2">
    <citation type="submission" date="2022-04" db="EMBL/GenBank/DDBJ databases">
        <title>Sequencing and genomic assembly of Halococcus dombrowskii.</title>
        <authorList>
            <person name="Lim S.W."/>
            <person name="MacLea K.S."/>
        </authorList>
    </citation>
    <scope>NUCLEOTIDE SEQUENCE</scope>
    <source>
        <strain evidence="6">H4</strain>
    </source>
</reference>
<dbReference type="RefSeq" id="WP_244705192.1">
    <property type="nucleotide sequence ID" value="NZ_BAAADN010000043.1"/>
</dbReference>
<dbReference type="GeneID" id="71761604"/>
<feature type="domain" description="Right handed beta helix" evidence="4">
    <location>
        <begin position="56"/>
        <end position="170"/>
    </location>
</feature>
<dbReference type="NCBIfam" id="TIGR04126">
    <property type="entry name" value="PGF_CTERM"/>
    <property type="match status" value="1"/>
</dbReference>
<feature type="region of interest" description="Disordered" evidence="2">
    <location>
        <begin position="283"/>
        <end position="310"/>
    </location>
</feature>
<reference evidence="5" key="3">
    <citation type="submission" date="2023-12" db="EMBL/GenBank/DDBJ databases">
        <authorList>
            <person name="Sun Q."/>
            <person name="Inoue M."/>
        </authorList>
    </citation>
    <scope>NUCLEOTIDE SEQUENCE</scope>
    <source>
        <strain evidence="5">JCM 12289</strain>
    </source>
</reference>
<feature type="transmembrane region" description="Helical" evidence="3">
    <location>
        <begin position="314"/>
        <end position="332"/>
    </location>
</feature>
<dbReference type="GO" id="GO:0005886">
    <property type="term" value="C:plasma membrane"/>
    <property type="evidence" value="ECO:0007669"/>
    <property type="project" value="UniProtKB-SubCell"/>
</dbReference>
<dbReference type="InterPro" id="IPR026371">
    <property type="entry name" value="PGF_CTERM"/>
</dbReference>
<keyword evidence="1" id="KW-0732">Signal</keyword>
<keyword evidence="3" id="KW-0812">Transmembrane</keyword>
<dbReference type="Proteomes" id="UP000830542">
    <property type="component" value="Chromosome"/>
</dbReference>
<dbReference type="InterPro" id="IPR039448">
    <property type="entry name" value="Beta_helix"/>
</dbReference>
<keyword evidence="7" id="KW-1185">Reference proteome</keyword>
<dbReference type="Proteomes" id="UP001500962">
    <property type="component" value="Unassembled WGS sequence"/>
</dbReference>
<dbReference type="AlphaFoldDB" id="A0AAV3SK13"/>
<dbReference type="GO" id="GO:0030115">
    <property type="term" value="C:S-layer"/>
    <property type="evidence" value="ECO:0007669"/>
    <property type="project" value="UniProtKB-SubCell"/>
</dbReference>
<organism evidence="5 8">
    <name type="scientific">Halococcus dombrowskii</name>
    <dbReference type="NCBI Taxonomy" id="179637"/>
    <lineage>
        <taxon>Archaea</taxon>
        <taxon>Methanobacteriati</taxon>
        <taxon>Methanobacteriota</taxon>
        <taxon>Stenosarchaea group</taxon>
        <taxon>Halobacteria</taxon>
        <taxon>Halobacteriales</taxon>
        <taxon>Halococcaceae</taxon>
        <taxon>Halococcus</taxon>
    </lineage>
</organism>
<evidence type="ECO:0000313" key="8">
    <source>
        <dbReference type="Proteomes" id="UP001500962"/>
    </source>
</evidence>